<accession>A0A1M6IB69</accession>
<dbReference type="PANTHER" id="PTHR37309">
    <property type="entry name" value="SLR0284 PROTEIN"/>
    <property type="match status" value="1"/>
</dbReference>
<keyword evidence="1" id="KW-0812">Transmembrane</keyword>
<organism evidence="2 3">
    <name type="scientific">Geosporobacter subterraneus DSM 17957</name>
    <dbReference type="NCBI Taxonomy" id="1121919"/>
    <lineage>
        <taxon>Bacteria</taxon>
        <taxon>Bacillati</taxon>
        <taxon>Bacillota</taxon>
        <taxon>Clostridia</taxon>
        <taxon>Peptostreptococcales</taxon>
        <taxon>Thermotaleaceae</taxon>
        <taxon>Geosporobacter</taxon>
    </lineage>
</organism>
<dbReference type="Proteomes" id="UP000184536">
    <property type="component" value="Unassembled WGS sequence"/>
</dbReference>
<sequence>MGKFLMRWFVSALSIYITAKLFSNVYVADFGTAMIAAVILGGANMIIKPIIFLLTLPITILTLGLFTFVVNGIVLKLTAAFVGGFAVSGFFGAILAAIVLSILHMILSGMFGIEKD</sequence>
<dbReference type="RefSeq" id="WP_110940951.1">
    <property type="nucleotide sequence ID" value="NZ_FQZV01000020.1"/>
</dbReference>
<evidence type="ECO:0000313" key="2">
    <source>
        <dbReference type="EMBL" id="SHJ31742.1"/>
    </source>
</evidence>
<dbReference type="Pfam" id="PF04020">
    <property type="entry name" value="Phage_holin_4_2"/>
    <property type="match status" value="1"/>
</dbReference>
<feature type="transmembrane region" description="Helical" evidence="1">
    <location>
        <begin position="50"/>
        <end position="74"/>
    </location>
</feature>
<keyword evidence="1" id="KW-0472">Membrane</keyword>
<dbReference type="STRING" id="1121919.SAMN02745975_01798"/>
<feature type="transmembrane region" description="Helical" evidence="1">
    <location>
        <begin position="80"/>
        <end position="107"/>
    </location>
</feature>
<gene>
    <name evidence="2" type="ORF">SAMN02745975_01798</name>
</gene>
<dbReference type="PANTHER" id="PTHR37309:SF1">
    <property type="entry name" value="SLR0284 PROTEIN"/>
    <property type="match status" value="1"/>
</dbReference>
<dbReference type="OrthoDB" id="7205479at2"/>
<keyword evidence="3" id="KW-1185">Reference proteome</keyword>
<dbReference type="InterPro" id="IPR007165">
    <property type="entry name" value="Phage_holin_4_2"/>
</dbReference>
<evidence type="ECO:0000256" key="1">
    <source>
        <dbReference type="SAM" id="Phobius"/>
    </source>
</evidence>
<feature type="transmembrane region" description="Helical" evidence="1">
    <location>
        <begin position="25"/>
        <end position="43"/>
    </location>
</feature>
<name>A0A1M6IB69_9FIRM</name>
<evidence type="ECO:0000313" key="3">
    <source>
        <dbReference type="Proteomes" id="UP000184536"/>
    </source>
</evidence>
<protein>
    <submittedName>
        <fullName evidence="2">Putative membrane protein</fullName>
    </submittedName>
</protein>
<dbReference type="AlphaFoldDB" id="A0A1M6IB69"/>
<keyword evidence="1" id="KW-1133">Transmembrane helix</keyword>
<reference evidence="3" key="1">
    <citation type="submission" date="2016-11" db="EMBL/GenBank/DDBJ databases">
        <authorList>
            <person name="Varghese N."/>
            <person name="Submissions S."/>
        </authorList>
    </citation>
    <scope>NUCLEOTIDE SEQUENCE [LARGE SCALE GENOMIC DNA]</scope>
    <source>
        <strain evidence="3">DSM 17957</strain>
    </source>
</reference>
<dbReference type="EMBL" id="FQZV01000020">
    <property type="protein sequence ID" value="SHJ31742.1"/>
    <property type="molecule type" value="Genomic_DNA"/>
</dbReference>
<proteinExistence type="predicted"/>